<dbReference type="SUPFAM" id="SSF51182">
    <property type="entry name" value="RmlC-like cupins"/>
    <property type="match status" value="1"/>
</dbReference>
<dbReference type="Proteomes" id="UP001229651">
    <property type="component" value="Unassembled WGS sequence"/>
</dbReference>
<proteinExistence type="predicted"/>
<keyword evidence="3" id="KW-1185">Reference proteome</keyword>
<accession>A0ABU0F3D6</accession>
<reference evidence="2 3" key="1">
    <citation type="submission" date="2023-07" db="EMBL/GenBank/DDBJ databases">
        <title>Sequencing the genomes of 1000 actinobacteria strains.</title>
        <authorList>
            <person name="Klenk H.-P."/>
        </authorList>
    </citation>
    <scope>NUCLEOTIDE SEQUENCE [LARGE SCALE GENOMIC DNA]</scope>
    <source>
        <strain evidence="2 3">DSM 45805</strain>
    </source>
</reference>
<name>A0ABU0F3D6_9PSEU</name>
<dbReference type="Pfam" id="PF07883">
    <property type="entry name" value="Cupin_2"/>
    <property type="match status" value="1"/>
</dbReference>
<protein>
    <submittedName>
        <fullName evidence="2">Quercetin dioxygenase-like cupin family protein</fullName>
    </submittedName>
</protein>
<dbReference type="RefSeq" id="WP_306997012.1">
    <property type="nucleotide sequence ID" value="NZ_JAUSUT010000001.1"/>
</dbReference>
<feature type="domain" description="Cupin type-2" evidence="1">
    <location>
        <begin position="36"/>
        <end position="95"/>
    </location>
</feature>
<dbReference type="InterPro" id="IPR013096">
    <property type="entry name" value="Cupin_2"/>
</dbReference>
<dbReference type="InterPro" id="IPR014710">
    <property type="entry name" value="RmlC-like_jellyroll"/>
</dbReference>
<comment type="caution">
    <text evidence="2">The sequence shown here is derived from an EMBL/GenBank/DDBJ whole genome shotgun (WGS) entry which is preliminary data.</text>
</comment>
<dbReference type="Gene3D" id="2.60.120.10">
    <property type="entry name" value="Jelly Rolls"/>
    <property type="match status" value="1"/>
</dbReference>
<evidence type="ECO:0000313" key="2">
    <source>
        <dbReference type="EMBL" id="MDQ0382096.1"/>
    </source>
</evidence>
<organism evidence="2 3">
    <name type="scientific">Amycolatopsis thermophila</name>
    <dbReference type="NCBI Taxonomy" id="206084"/>
    <lineage>
        <taxon>Bacteria</taxon>
        <taxon>Bacillati</taxon>
        <taxon>Actinomycetota</taxon>
        <taxon>Actinomycetes</taxon>
        <taxon>Pseudonocardiales</taxon>
        <taxon>Pseudonocardiaceae</taxon>
        <taxon>Amycolatopsis</taxon>
    </lineage>
</organism>
<evidence type="ECO:0000313" key="3">
    <source>
        <dbReference type="Proteomes" id="UP001229651"/>
    </source>
</evidence>
<dbReference type="InterPro" id="IPR011051">
    <property type="entry name" value="RmlC_Cupin_sf"/>
</dbReference>
<sequence>MTDFRTLTHVEGLELTGGPGRFRVLRESPRGLLLEICYPAGVASPEHSHDHDSFVYVLSGELTGTIDGEPVRLGPGDTAVHPRGVPHTVAAVTDGRWLEFKAPAPEVGRVLR</sequence>
<evidence type="ECO:0000259" key="1">
    <source>
        <dbReference type="Pfam" id="PF07883"/>
    </source>
</evidence>
<gene>
    <name evidence="2" type="ORF">FB470_006090</name>
</gene>
<dbReference type="EMBL" id="JAUSUT010000001">
    <property type="protein sequence ID" value="MDQ0382096.1"/>
    <property type="molecule type" value="Genomic_DNA"/>
</dbReference>